<feature type="transmembrane region" description="Helical" evidence="1">
    <location>
        <begin position="41"/>
        <end position="60"/>
    </location>
</feature>
<feature type="transmembrane region" description="Helical" evidence="1">
    <location>
        <begin position="80"/>
        <end position="99"/>
    </location>
</feature>
<sequence length="105" mass="11424">MGRLGRLCWNRDVDVPAEGKDTVLVGAAAALVSRTWLTGTLTWVLPFVVTLVMMAGYTNGSYSEPTTPTWWNIPAQPPTLATTTLTMVLLTVGVGSWFVRPQTSR</sequence>
<proteinExistence type="predicted"/>
<protein>
    <submittedName>
        <fullName evidence="2">Uncharacterized protein</fullName>
    </submittedName>
</protein>
<gene>
    <name evidence="2" type="ordered locus">Jden_2459</name>
</gene>
<keyword evidence="1" id="KW-1133">Transmembrane helix</keyword>
<dbReference type="Proteomes" id="UP000000628">
    <property type="component" value="Chromosome"/>
</dbReference>
<name>C7R343_JONDD</name>
<keyword evidence="3" id="KW-1185">Reference proteome</keyword>
<dbReference type="AlphaFoldDB" id="C7R343"/>
<organism evidence="2 3">
    <name type="scientific">Jonesia denitrificans (strain ATCC 14870 / DSM 20603 / BCRC 15368 / CIP 55.134 / JCM 11481 / NBRC 15587 / NCTC 10816 / Prevot 55134)</name>
    <name type="common">Listeria denitrificans</name>
    <dbReference type="NCBI Taxonomy" id="471856"/>
    <lineage>
        <taxon>Bacteria</taxon>
        <taxon>Bacillati</taxon>
        <taxon>Actinomycetota</taxon>
        <taxon>Actinomycetes</taxon>
        <taxon>Micrococcales</taxon>
        <taxon>Jonesiaceae</taxon>
        <taxon>Jonesia</taxon>
    </lineage>
</organism>
<dbReference type="EMBL" id="CP001706">
    <property type="protein sequence ID" value="ACV10091.1"/>
    <property type="molecule type" value="Genomic_DNA"/>
</dbReference>
<evidence type="ECO:0000313" key="2">
    <source>
        <dbReference type="EMBL" id="ACV10091.1"/>
    </source>
</evidence>
<reference evidence="2 3" key="1">
    <citation type="journal article" date="2009" name="Stand. Genomic Sci.">
        <title>Complete genome sequence of Jonesia denitrificans type strain (Prevot 55134).</title>
        <authorList>
            <person name="Pukall R."/>
            <person name="Gehrich-Schroter G."/>
            <person name="Lapidus A."/>
            <person name="Nolan M."/>
            <person name="Glavina Del Rio T."/>
            <person name="Lucas S."/>
            <person name="Chen F."/>
            <person name="Tice H."/>
            <person name="Pitluck S."/>
            <person name="Cheng J.F."/>
            <person name="Copeland A."/>
            <person name="Saunders E."/>
            <person name="Brettin T."/>
            <person name="Detter J.C."/>
            <person name="Bruce D."/>
            <person name="Goodwin L."/>
            <person name="Pati A."/>
            <person name="Ivanova N."/>
            <person name="Mavromatis K."/>
            <person name="Ovchinnikova G."/>
            <person name="Chen A."/>
            <person name="Palaniappan K."/>
            <person name="Land M."/>
            <person name="Hauser L."/>
            <person name="Chang Y.J."/>
            <person name="Jeffries C.D."/>
            <person name="Chain P."/>
            <person name="Goker M."/>
            <person name="Bristow J."/>
            <person name="Eisen J.A."/>
            <person name="Markowitz V."/>
            <person name="Hugenholtz P."/>
            <person name="Kyrpides N.C."/>
            <person name="Klenk H.P."/>
            <person name="Han C."/>
        </authorList>
    </citation>
    <scope>NUCLEOTIDE SEQUENCE [LARGE SCALE GENOMIC DNA]</scope>
    <source>
        <strain evidence="3">ATCC 14870 / DSM 20603 / BCRC 15368 / CIP 55.134 / JCM 11481 / NBRC 15587 / NCTC 10816 / Prevot 55134</strain>
    </source>
</reference>
<evidence type="ECO:0000313" key="3">
    <source>
        <dbReference type="Proteomes" id="UP000000628"/>
    </source>
</evidence>
<evidence type="ECO:0000256" key="1">
    <source>
        <dbReference type="SAM" id="Phobius"/>
    </source>
</evidence>
<keyword evidence="1" id="KW-0472">Membrane</keyword>
<dbReference type="KEGG" id="jde:Jden_2459"/>
<keyword evidence="1" id="KW-0812">Transmembrane</keyword>
<dbReference type="HOGENOM" id="CLU_2232903_0_0_11"/>
<accession>C7R343</accession>